<proteinExistence type="predicted"/>
<dbReference type="AlphaFoldDB" id="A0A318KES2"/>
<dbReference type="SUPFAM" id="SSF51197">
    <property type="entry name" value="Clavaminate synthase-like"/>
    <property type="match status" value="1"/>
</dbReference>
<accession>A0A318KES2</accession>
<keyword evidence="1" id="KW-0560">Oxidoreductase</keyword>
<dbReference type="Gene3D" id="2.60.120.620">
    <property type="entry name" value="q2cbj1_9rhob like domain"/>
    <property type="match status" value="1"/>
</dbReference>
<name>A0A318KES2_9NOCA</name>
<dbReference type="RefSeq" id="WP_157195579.1">
    <property type="nucleotide sequence ID" value="NZ_QJKF01000001.1"/>
</dbReference>
<dbReference type="Proteomes" id="UP000247569">
    <property type="component" value="Unassembled WGS sequence"/>
</dbReference>
<keyword evidence="1" id="KW-0223">Dioxygenase</keyword>
<keyword evidence="2" id="KW-1185">Reference proteome</keyword>
<evidence type="ECO:0000313" key="1">
    <source>
        <dbReference type="EMBL" id="PXX71435.1"/>
    </source>
</evidence>
<dbReference type="Pfam" id="PF05721">
    <property type="entry name" value="PhyH"/>
    <property type="match status" value="1"/>
</dbReference>
<dbReference type="InterPro" id="IPR008775">
    <property type="entry name" value="Phytyl_CoA_dOase-like"/>
</dbReference>
<dbReference type="GO" id="GO:0016706">
    <property type="term" value="F:2-oxoglutarate-dependent dioxygenase activity"/>
    <property type="evidence" value="ECO:0007669"/>
    <property type="project" value="UniProtKB-ARBA"/>
</dbReference>
<gene>
    <name evidence="1" type="ORF">DFR70_101858</name>
</gene>
<protein>
    <submittedName>
        <fullName evidence="1">Phytanoyl-CoA dioxygenase PhyH</fullName>
    </submittedName>
</protein>
<dbReference type="EMBL" id="QJKF01000001">
    <property type="protein sequence ID" value="PXX71435.1"/>
    <property type="molecule type" value="Genomic_DNA"/>
</dbReference>
<comment type="caution">
    <text evidence="1">The sequence shown here is derived from an EMBL/GenBank/DDBJ whole genome shotgun (WGS) entry which is preliminary data.</text>
</comment>
<sequence>MNSTAESRVPELGSSDGSDDIYEALRRYGIVKLPGRCASADLAEIRAECSGVIESPPAESVILDYGSGAGYRLLRAQLAASHKTTAKFFGQRWMRDVTDRFFGRDYAFNNDVIIVYDKVDTEHFARAPHYDKTPNLKFFLYLSDVTEETGPFTCFPGTQTFGKQAQVANRERKRIPEPSETRLLPPELVEHPVPIIGPAGTLLVIDGDIIHRGAPIRRGHRLAVRSRSYLSAYAP</sequence>
<evidence type="ECO:0000313" key="2">
    <source>
        <dbReference type="Proteomes" id="UP000247569"/>
    </source>
</evidence>
<organism evidence="1 2">
    <name type="scientific">Nocardia tenerifensis</name>
    <dbReference type="NCBI Taxonomy" id="228006"/>
    <lineage>
        <taxon>Bacteria</taxon>
        <taxon>Bacillati</taxon>
        <taxon>Actinomycetota</taxon>
        <taxon>Actinomycetes</taxon>
        <taxon>Mycobacteriales</taxon>
        <taxon>Nocardiaceae</taxon>
        <taxon>Nocardia</taxon>
    </lineage>
</organism>
<reference evidence="1 2" key="1">
    <citation type="submission" date="2018-05" db="EMBL/GenBank/DDBJ databases">
        <title>Genomic Encyclopedia of Type Strains, Phase IV (KMG-IV): sequencing the most valuable type-strain genomes for metagenomic binning, comparative biology and taxonomic classification.</title>
        <authorList>
            <person name="Goeker M."/>
        </authorList>
    </citation>
    <scope>NUCLEOTIDE SEQUENCE [LARGE SCALE GENOMIC DNA]</scope>
    <source>
        <strain evidence="1 2">DSM 44704</strain>
    </source>
</reference>